<keyword evidence="1" id="KW-0472">Membrane</keyword>
<gene>
    <name evidence="3" type="ORF">GCM10007938_24540</name>
</gene>
<feature type="transmembrane region" description="Helical" evidence="1">
    <location>
        <begin position="115"/>
        <end position="136"/>
    </location>
</feature>
<dbReference type="NCBIfam" id="TIGR02500">
    <property type="entry name" value="type_III_yscD"/>
    <property type="match status" value="1"/>
</dbReference>
<accession>A0ABQ6EZM3</accession>
<keyword evidence="1" id="KW-1133">Transmembrane helix</keyword>
<proteinExistence type="predicted"/>
<reference evidence="4" key="1">
    <citation type="journal article" date="2019" name="Int. J. Syst. Evol. Microbiol.">
        <title>The Global Catalogue of Microorganisms (GCM) 10K type strain sequencing project: providing services to taxonomists for standard genome sequencing and annotation.</title>
        <authorList>
            <consortium name="The Broad Institute Genomics Platform"/>
            <consortium name="The Broad Institute Genome Sequencing Center for Infectious Disease"/>
            <person name="Wu L."/>
            <person name="Ma J."/>
        </authorList>
    </citation>
    <scope>NUCLEOTIDE SEQUENCE [LARGE SCALE GENOMIC DNA]</scope>
    <source>
        <strain evidence="4">NBRC 108723</strain>
    </source>
</reference>
<dbReference type="InterPro" id="IPR053947">
    <property type="entry name" value="YscD_ppl__2nd"/>
</dbReference>
<keyword evidence="1" id="KW-0812">Transmembrane</keyword>
<dbReference type="Pfam" id="PF21937">
    <property type="entry name" value="Yop-YscD_ppl_2nd"/>
    <property type="match status" value="1"/>
</dbReference>
<comment type="caution">
    <text evidence="3">The sequence shown here is derived from an EMBL/GenBank/DDBJ whole genome shotgun (WGS) entry which is preliminary data.</text>
</comment>
<dbReference type="InterPro" id="IPR012843">
    <property type="entry name" value="YscD"/>
</dbReference>
<dbReference type="Proteomes" id="UP001157138">
    <property type="component" value="Unassembled WGS sequence"/>
</dbReference>
<organism evidence="3 4">
    <name type="scientific">Vibrio zhanjiangensis</name>
    <dbReference type="NCBI Taxonomy" id="1046128"/>
    <lineage>
        <taxon>Bacteria</taxon>
        <taxon>Pseudomonadati</taxon>
        <taxon>Pseudomonadota</taxon>
        <taxon>Gammaproteobacteria</taxon>
        <taxon>Vibrionales</taxon>
        <taxon>Vibrionaceae</taxon>
        <taxon>Vibrio</taxon>
    </lineage>
</organism>
<dbReference type="RefSeq" id="WP_284192556.1">
    <property type="nucleotide sequence ID" value="NZ_BSPW01000051.1"/>
</dbReference>
<protein>
    <submittedName>
        <fullName evidence="3">EscD/YscD/HrpQ family type III secretion system inner membrane ring protein</fullName>
    </submittedName>
</protein>
<feature type="domain" description="YscD-like Bon-like" evidence="2">
    <location>
        <begin position="204"/>
        <end position="266"/>
    </location>
</feature>
<name>A0ABQ6EZM3_9VIBR</name>
<evidence type="ECO:0000259" key="2">
    <source>
        <dbReference type="Pfam" id="PF21937"/>
    </source>
</evidence>
<evidence type="ECO:0000313" key="3">
    <source>
        <dbReference type="EMBL" id="GLT18673.1"/>
    </source>
</evidence>
<evidence type="ECO:0000313" key="4">
    <source>
        <dbReference type="Proteomes" id="UP001157138"/>
    </source>
</evidence>
<sequence>MEPNIKLLWLTGPMQGRELKLPSGDLSMGPSGDIMVPLGQREAINISVDEQGVVVKDSIDVWVNGIKAKISEYLPLGQPIELSGVGFILGYCDQQLAWQKLPPRLTRTQSRLSHLILLGTTLFALATMILVLMLPAKREPVFNPQLWLQSELNIPALHQVNASWGADGIVTLTGYCDNSTSMAKLKEGLKLHSIRFNAKAVCTDKLVGNVESVLNANGYQNVHVAPTRRMGEVRISGAIQSGEQWDKVTTELAQIQGLKHWQVANDMGGYVQKFVAALRENNLLDGVMVERRQESILVTGQVNDVMRAKIKQVNKNLMSNTGQMVDLRFENIPVRDNLSRYLSGQIVSFGGNTSHPFVELSNGTRLQMNSKLESGYVVSHIDLKGLDLSRDGEVIHVPFIL</sequence>
<keyword evidence="4" id="KW-1185">Reference proteome</keyword>
<dbReference type="EMBL" id="BSPW01000051">
    <property type="protein sequence ID" value="GLT18673.1"/>
    <property type="molecule type" value="Genomic_DNA"/>
</dbReference>
<evidence type="ECO:0000256" key="1">
    <source>
        <dbReference type="SAM" id="Phobius"/>
    </source>
</evidence>